<dbReference type="STRING" id="79604.AAY81_05065"/>
<keyword evidence="1" id="KW-0472">Membrane</keyword>
<proteinExistence type="predicted"/>
<protein>
    <submittedName>
        <fullName evidence="2">Uncharacterized protein</fullName>
    </submittedName>
</protein>
<dbReference type="RefSeq" id="WP_066662182.1">
    <property type="nucleotide sequence ID" value="NZ_CP011402.1"/>
</dbReference>
<reference evidence="3" key="1">
    <citation type="submission" date="2016-10" db="EMBL/GenBank/DDBJ databases">
        <authorList>
            <person name="Varghese N."/>
        </authorList>
    </citation>
    <scope>NUCLEOTIDE SEQUENCE [LARGE SCALE GENOMIC DNA]</scope>
    <source>
        <strain evidence="3">DSM 21843</strain>
    </source>
</reference>
<dbReference type="Proteomes" id="UP000182975">
    <property type="component" value="Unassembled WGS sequence"/>
</dbReference>
<name>A0A172RXY7_9ACTN</name>
<gene>
    <name evidence="2" type="ORF">SAMN02910314_01644</name>
</gene>
<accession>A0A172RXY7</accession>
<feature type="transmembrane region" description="Helical" evidence="1">
    <location>
        <begin position="15"/>
        <end position="33"/>
    </location>
</feature>
<evidence type="ECO:0000313" key="3">
    <source>
        <dbReference type="Proteomes" id="UP000182975"/>
    </source>
</evidence>
<keyword evidence="1" id="KW-0812">Transmembrane</keyword>
<sequence length="99" mass="10514">MSYTLLNEPPALPSVSGWYYAMAVGGWALIVMLPSSRTPSSVTVGSSPRVYSSAGGWQALSYASWSMVGGNVLVQFSYPSPNNLQEGCCYLVDVEIALA</sequence>
<keyword evidence="1" id="KW-1133">Transmembrane helix</keyword>
<dbReference type="EMBL" id="FOEC01000011">
    <property type="protein sequence ID" value="SEO92256.1"/>
    <property type="molecule type" value="Genomic_DNA"/>
</dbReference>
<evidence type="ECO:0000256" key="1">
    <source>
        <dbReference type="SAM" id="Phobius"/>
    </source>
</evidence>
<evidence type="ECO:0000313" key="2">
    <source>
        <dbReference type="EMBL" id="SEO92256.1"/>
    </source>
</evidence>
<organism evidence="2 3">
    <name type="scientific">Denitrobacterium detoxificans</name>
    <dbReference type="NCBI Taxonomy" id="79604"/>
    <lineage>
        <taxon>Bacteria</taxon>
        <taxon>Bacillati</taxon>
        <taxon>Actinomycetota</taxon>
        <taxon>Coriobacteriia</taxon>
        <taxon>Eggerthellales</taxon>
        <taxon>Eggerthellaceae</taxon>
        <taxon>Denitrobacterium</taxon>
    </lineage>
</organism>
<dbReference type="AlphaFoldDB" id="A0A172RXY7"/>
<keyword evidence="3" id="KW-1185">Reference proteome</keyword>
<dbReference type="KEGG" id="ddt:AAY81_05065"/>